<evidence type="ECO:0000256" key="1">
    <source>
        <dbReference type="SAM" id="MobiDB-lite"/>
    </source>
</evidence>
<dbReference type="AlphaFoldDB" id="A0AAN7UII3"/>
<gene>
    <name evidence="2" type="ORF">RRF57_002189</name>
</gene>
<name>A0AAN7UII3_9PEZI</name>
<keyword evidence="3" id="KW-1185">Reference proteome</keyword>
<protein>
    <submittedName>
        <fullName evidence="2">Uncharacterized protein</fullName>
    </submittedName>
</protein>
<dbReference type="EMBL" id="JAWHQM010000003">
    <property type="protein sequence ID" value="KAK5626474.1"/>
    <property type="molecule type" value="Genomic_DNA"/>
</dbReference>
<evidence type="ECO:0000313" key="3">
    <source>
        <dbReference type="Proteomes" id="UP001305414"/>
    </source>
</evidence>
<sequence>MNPKRLPPVPETEQADDHTHDTHTPSSSLCIFSAVAVRPPSPPLPTSTEKSFGLLSGKSYLPVSMDANKDNVPVSCEIPRFSIAHELSANYSRMQYGTRRPVIDLSSLLDA</sequence>
<dbReference type="Proteomes" id="UP001305414">
    <property type="component" value="Unassembled WGS sequence"/>
</dbReference>
<proteinExistence type="predicted"/>
<reference evidence="2 3" key="1">
    <citation type="submission" date="2023-10" db="EMBL/GenBank/DDBJ databases">
        <title>Draft genome sequence of Xylaria bambusicola isolate GMP-LS, the root and basal stem rot pathogen of sugarcane in Indonesia.</title>
        <authorList>
            <person name="Selvaraj P."/>
            <person name="Muralishankar V."/>
            <person name="Muruganantham S."/>
            <person name="Sp S."/>
            <person name="Haryani S."/>
            <person name="Lau K.J.X."/>
            <person name="Naqvi N.I."/>
        </authorList>
    </citation>
    <scope>NUCLEOTIDE SEQUENCE [LARGE SCALE GENOMIC DNA]</scope>
    <source>
        <strain evidence="2">GMP-LS</strain>
    </source>
</reference>
<feature type="compositionally biased region" description="Pro residues" evidence="1">
    <location>
        <begin position="1"/>
        <end position="10"/>
    </location>
</feature>
<comment type="caution">
    <text evidence="2">The sequence shown here is derived from an EMBL/GenBank/DDBJ whole genome shotgun (WGS) entry which is preliminary data.</text>
</comment>
<organism evidence="2 3">
    <name type="scientific">Xylaria bambusicola</name>
    <dbReference type="NCBI Taxonomy" id="326684"/>
    <lineage>
        <taxon>Eukaryota</taxon>
        <taxon>Fungi</taxon>
        <taxon>Dikarya</taxon>
        <taxon>Ascomycota</taxon>
        <taxon>Pezizomycotina</taxon>
        <taxon>Sordariomycetes</taxon>
        <taxon>Xylariomycetidae</taxon>
        <taxon>Xylariales</taxon>
        <taxon>Xylariaceae</taxon>
        <taxon>Xylaria</taxon>
    </lineage>
</organism>
<evidence type="ECO:0000313" key="2">
    <source>
        <dbReference type="EMBL" id="KAK5626474.1"/>
    </source>
</evidence>
<accession>A0AAN7UII3</accession>
<feature type="region of interest" description="Disordered" evidence="1">
    <location>
        <begin position="1"/>
        <end position="26"/>
    </location>
</feature>